<protein>
    <submittedName>
        <fullName evidence="3">Uncharacterized protein</fullName>
    </submittedName>
</protein>
<dbReference type="VEuPathDB" id="FungiDB:ACJ73_07435"/>
<keyword evidence="2" id="KW-0472">Membrane</keyword>
<dbReference type="EMBL" id="LGTZ01001502">
    <property type="protein sequence ID" value="OJD21225.1"/>
    <property type="molecule type" value="Genomic_DNA"/>
</dbReference>
<evidence type="ECO:0000313" key="3">
    <source>
        <dbReference type="EMBL" id="OJD21225.1"/>
    </source>
</evidence>
<feature type="transmembrane region" description="Helical" evidence="2">
    <location>
        <begin position="89"/>
        <end position="110"/>
    </location>
</feature>
<reference evidence="3 4" key="1">
    <citation type="submission" date="2015-08" db="EMBL/GenBank/DDBJ databases">
        <title>Emmonsia species relationships and genome sequence.</title>
        <authorList>
            <person name="Cuomo C.A."/>
            <person name="Schwartz I.S."/>
            <person name="Kenyon C."/>
            <person name="De Hoog G.S."/>
            <person name="Govender N.P."/>
            <person name="Botha A."/>
            <person name="Moreno L."/>
            <person name="De Vries M."/>
            <person name="Munoz J.F."/>
            <person name="Stielow J.B."/>
        </authorList>
    </citation>
    <scope>NUCLEOTIDE SEQUENCE [LARGE SCALE GENOMIC DNA]</scope>
    <source>
        <strain evidence="3 4">EI222</strain>
    </source>
</reference>
<sequence length="164" mass="17920">MATSHSNSNSNSHSHNFPHHHRIFVNHGPPNSHRSRNRPPHPTTTVLLMATDPPLDTSGWGEPEITVQPATTGATVPRSVPFKDGASHIISGYLGLIILLTTSFLFLILAQKTAHLNVKGAMRVKMDGDEGDEGDRCRCREDFGALSSTSYQSYRYLLPMSGAC</sequence>
<keyword evidence="2" id="KW-1133">Transmembrane helix</keyword>
<organism evidence="3 4">
    <name type="scientific">Blastomyces percursus</name>
    <dbReference type="NCBI Taxonomy" id="1658174"/>
    <lineage>
        <taxon>Eukaryota</taxon>
        <taxon>Fungi</taxon>
        <taxon>Dikarya</taxon>
        <taxon>Ascomycota</taxon>
        <taxon>Pezizomycotina</taxon>
        <taxon>Eurotiomycetes</taxon>
        <taxon>Eurotiomycetidae</taxon>
        <taxon>Onygenales</taxon>
        <taxon>Ajellomycetaceae</taxon>
        <taxon>Blastomyces</taxon>
    </lineage>
</organism>
<accession>A0A1J9PY23</accession>
<keyword evidence="2" id="KW-0812">Transmembrane</keyword>
<feature type="region of interest" description="Disordered" evidence="1">
    <location>
        <begin position="1"/>
        <end position="43"/>
    </location>
</feature>
<gene>
    <name evidence="3" type="ORF">ACJ73_07435</name>
</gene>
<dbReference type="Proteomes" id="UP000242791">
    <property type="component" value="Unassembled WGS sequence"/>
</dbReference>
<proteinExistence type="predicted"/>
<feature type="compositionally biased region" description="Low complexity" evidence="1">
    <location>
        <begin position="1"/>
        <end position="15"/>
    </location>
</feature>
<dbReference type="OrthoDB" id="4497387at2759"/>
<evidence type="ECO:0000256" key="1">
    <source>
        <dbReference type="SAM" id="MobiDB-lite"/>
    </source>
</evidence>
<dbReference type="AlphaFoldDB" id="A0A1J9PY23"/>
<comment type="caution">
    <text evidence="3">The sequence shown here is derived from an EMBL/GenBank/DDBJ whole genome shotgun (WGS) entry which is preliminary data.</text>
</comment>
<name>A0A1J9PY23_9EURO</name>
<keyword evidence="4" id="KW-1185">Reference proteome</keyword>
<evidence type="ECO:0000313" key="4">
    <source>
        <dbReference type="Proteomes" id="UP000242791"/>
    </source>
</evidence>
<evidence type="ECO:0000256" key="2">
    <source>
        <dbReference type="SAM" id="Phobius"/>
    </source>
</evidence>